<evidence type="ECO:0000313" key="3">
    <source>
        <dbReference type="Proteomes" id="UP000009222"/>
    </source>
</evidence>
<name>F5Y9R0_LEAAZ</name>
<dbReference type="KEGG" id="taz:TREAZ_3210"/>
<dbReference type="STRING" id="545695.TREAZ_3210"/>
<accession>F5Y9R0</accession>
<reference evidence="3" key="1">
    <citation type="submission" date="2009-12" db="EMBL/GenBank/DDBJ databases">
        <title>Complete sequence of Treponema azotonutricium strain ZAS-9.</title>
        <authorList>
            <person name="Tetu S.G."/>
            <person name="Matson E."/>
            <person name="Ren Q."/>
            <person name="Seshadri R."/>
            <person name="Elbourne L."/>
            <person name="Hassan K.A."/>
            <person name="Durkin A."/>
            <person name="Radune D."/>
            <person name="Mohamoud Y."/>
            <person name="Shay R."/>
            <person name="Jin S."/>
            <person name="Zhang X."/>
            <person name="Lucey K."/>
            <person name="Ballor N.R."/>
            <person name="Ottesen E."/>
            <person name="Rosenthal R."/>
            <person name="Allen A."/>
            <person name="Leadbetter J.R."/>
            <person name="Paulsen I.T."/>
        </authorList>
    </citation>
    <scope>NUCLEOTIDE SEQUENCE [LARGE SCALE GENOMIC DNA]</scope>
    <source>
        <strain evidence="3">ATCC BAA-888 / DSM 13862 / ZAS-9</strain>
    </source>
</reference>
<keyword evidence="3" id="KW-1185">Reference proteome</keyword>
<dbReference type="OrthoDB" id="354733at2"/>
<sequence>MAENTDYRQALSVALKARADWLEKSELGKLKDELRLYHTGFASLYNLYLKKGLINEDPYKQEAKIGELEVPDTSSFTDATRLDQLSMRLSTYDNQLDFLVNFYQFSADFLTLDRIKRIVGLVKYIDWVHLTPDSQSANTMAVAEMTNQIKTGAEPLTMSVISESLAHLNRSYTPIMGYLKSLTDYQRELYKLELRNSITSEMGPADAAQVPPIKRKWAQINPGKPFYPDLAEEVIKEDTTKEGPALRERILKSLAVAEVKPKAAKPQVSFKSILLEGVQLIGTTAQAFQDVAGKMDENHILLENKKQSFWQKVKKAMAQMLNKEPDPVIYEVEYIDPVRGVPVRDKINFVSFRTDLDKKVRTLSTISVRGTGLAKLEAMQEEQIISFLEKNIREIQSLHKILAALDEFFKAATDRADREKVKGIKPELATIKNAIIRANAKRHEYSAQKEEEEQLKRLGVNPSAQGA</sequence>
<gene>
    <name evidence="2" type="ordered locus">TREAZ_3210</name>
</gene>
<evidence type="ECO:0000313" key="2">
    <source>
        <dbReference type="EMBL" id="AEF81619.1"/>
    </source>
</evidence>
<reference evidence="2 3" key="2">
    <citation type="journal article" date="2011" name="ISME J.">
        <title>RNA-seq reveals cooperative metabolic interactions between two termite-gut spirochete species in co-culture.</title>
        <authorList>
            <person name="Rosenthal A.Z."/>
            <person name="Matson E.G."/>
            <person name="Eldar A."/>
            <person name="Leadbetter J.R."/>
        </authorList>
    </citation>
    <scope>NUCLEOTIDE SEQUENCE [LARGE SCALE GENOMIC DNA]</scope>
    <source>
        <strain evidence="3">ATCC BAA-888 / DSM 13862 / ZAS-9</strain>
    </source>
</reference>
<dbReference type="InParanoid" id="F5Y9R0"/>
<dbReference type="EMBL" id="CP001841">
    <property type="protein sequence ID" value="AEF81619.1"/>
    <property type="molecule type" value="Genomic_DNA"/>
</dbReference>
<proteinExistence type="predicted"/>
<dbReference type="Proteomes" id="UP000009222">
    <property type="component" value="Chromosome"/>
</dbReference>
<protein>
    <submittedName>
        <fullName evidence="2">Uncharacterized protein</fullName>
    </submittedName>
</protein>
<dbReference type="eggNOG" id="ENOG5033PNA">
    <property type="taxonomic scope" value="Bacteria"/>
</dbReference>
<evidence type="ECO:0000256" key="1">
    <source>
        <dbReference type="SAM" id="MobiDB-lite"/>
    </source>
</evidence>
<feature type="region of interest" description="Disordered" evidence="1">
    <location>
        <begin position="443"/>
        <end position="467"/>
    </location>
</feature>
<dbReference type="HOGENOM" id="CLU_585163_0_0_12"/>
<dbReference type="AlphaFoldDB" id="F5Y9R0"/>
<dbReference type="RefSeq" id="WP_015712350.1">
    <property type="nucleotide sequence ID" value="NC_015577.1"/>
</dbReference>
<organism evidence="2 3">
    <name type="scientific">Leadbettera azotonutricia (strain ATCC BAA-888 / DSM 13862 / ZAS-9)</name>
    <name type="common">Treponema azotonutricium</name>
    <dbReference type="NCBI Taxonomy" id="545695"/>
    <lineage>
        <taxon>Bacteria</taxon>
        <taxon>Pseudomonadati</taxon>
        <taxon>Spirochaetota</taxon>
        <taxon>Spirochaetia</taxon>
        <taxon>Spirochaetales</taxon>
        <taxon>Breznakiellaceae</taxon>
        <taxon>Leadbettera</taxon>
    </lineage>
</organism>